<dbReference type="Pfam" id="PF10756">
    <property type="entry name" value="bPH_6"/>
    <property type="match status" value="1"/>
</dbReference>
<name>A0ABS3IXJ5_9HYPH</name>
<comment type="caution">
    <text evidence="3">The sequence shown here is derived from an EMBL/GenBank/DDBJ whole genome shotgun (WGS) entry which is preliminary data.</text>
</comment>
<keyword evidence="1" id="KW-1133">Transmembrane helix</keyword>
<feature type="transmembrane region" description="Helical" evidence="1">
    <location>
        <begin position="35"/>
        <end position="54"/>
    </location>
</feature>
<keyword evidence="1" id="KW-0472">Membrane</keyword>
<proteinExistence type="predicted"/>
<dbReference type="Proteomes" id="UP000664288">
    <property type="component" value="Unassembled WGS sequence"/>
</dbReference>
<gene>
    <name evidence="3" type="ORF">J1C47_00600</name>
</gene>
<evidence type="ECO:0000256" key="1">
    <source>
        <dbReference type="SAM" id="Phobius"/>
    </source>
</evidence>
<accession>A0ABS3IXJ5</accession>
<feature type="domain" description="Low molecular weight protein antigen 6 PH" evidence="2">
    <location>
        <begin position="67"/>
        <end position="125"/>
    </location>
</feature>
<evidence type="ECO:0000259" key="2">
    <source>
        <dbReference type="Pfam" id="PF10756"/>
    </source>
</evidence>
<keyword evidence="1" id="KW-0812">Transmembrane</keyword>
<protein>
    <submittedName>
        <fullName evidence="3">PH domain-containing protein</fullName>
    </submittedName>
</protein>
<reference evidence="3 4" key="1">
    <citation type="submission" date="2021-03" db="EMBL/GenBank/DDBJ databases">
        <title>Whole genome sequence of Jiella sp. MQZ13P-4.</title>
        <authorList>
            <person name="Tuo L."/>
        </authorList>
    </citation>
    <scope>NUCLEOTIDE SEQUENCE [LARGE SCALE GENOMIC DNA]</scope>
    <source>
        <strain evidence="3 4">MQZ13P-4</strain>
    </source>
</reference>
<keyword evidence="4" id="KW-1185">Reference proteome</keyword>
<sequence>MLLLCVGCLTVSAFLWSVLYLRLTGVFSPMVSGRLVDAILIGSVAAVVTVLPLLRLRTFVAGTSAVLSKDGLRAPMVFGDRFIPWGDVVAVEAEPDRRLVRLLRREPSQTDRLFRNNWCLAISLQFTDLSVDEALHRMTATYPGLAARIRRA</sequence>
<dbReference type="InterPro" id="IPR019692">
    <property type="entry name" value="CFP-6_PH"/>
</dbReference>
<organism evidence="3 4">
    <name type="scientific">Jiella sonneratiae</name>
    <dbReference type="NCBI Taxonomy" id="2816856"/>
    <lineage>
        <taxon>Bacteria</taxon>
        <taxon>Pseudomonadati</taxon>
        <taxon>Pseudomonadota</taxon>
        <taxon>Alphaproteobacteria</taxon>
        <taxon>Hyphomicrobiales</taxon>
        <taxon>Aurantimonadaceae</taxon>
        <taxon>Jiella</taxon>
    </lineage>
</organism>
<evidence type="ECO:0000313" key="3">
    <source>
        <dbReference type="EMBL" id="MBO0902127.1"/>
    </source>
</evidence>
<dbReference type="EMBL" id="JAFMPY010000001">
    <property type="protein sequence ID" value="MBO0902127.1"/>
    <property type="molecule type" value="Genomic_DNA"/>
</dbReference>
<dbReference type="RefSeq" id="WP_207348774.1">
    <property type="nucleotide sequence ID" value="NZ_JAFMPY010000001.1"/>
</dbReference>
<evidence type="ECO:0000313" key="4">
    <source>
        <dbReference type="Proteomes" id="UP000664288"/>
    </source>
</evidence>